<dbReference type="EMBL" id="WUQX01000001">
    <property type="protein sequence ID" value="MXP74777.1"/>
    <property type="molecule type" value="Genomic_DNA"/>
</dbReference>
<dbReference type="Proteomes" id="UP000460412">
    <property type="component" value="Unassembled WGS sequence"/>
</dbReference>
<feature type="domain" description="Glycosyltransferase subfamily 4-like N-terminal" evidence="2">
    <location>
        <begin position="21"/>
        <end position="156"/>
    </location>
</feature>
<keyword evidence="3" id="KW-0808">Transferase</keyword>
<evidence type="ECO:0000259" key="1">
    <source>
        <dbReference type="Pfam" id="PF00534"/>
    </source>
</evidence>
<reference evidence="3 4" key="1">
    <citation type="submission" date="2019-12" db="EMBL/GenBank/DDBJ databases">
        <title>Sporaefaciens musculi gen. nov., sp. nov., a novel bacterium isolated from the caecum of an obese mouse.</title>
        <authorList>
            <person name="Rasmussen T.S."/>
            <person name="Streidl T."/>
            <person name="Hitch T.C.A."/>
            <person name="Wortmann E."/>
            <person name="Deptula P."/>
            <person name="Hansen M."/>
            <person name="Nielsen D.S."/>
            <person name="Clavel T."/>
            <person name="Vogensen F.K."/>
        </authorList>
    </citation>
    <scope>NUCLEOTIDE SEQUENCE [LARGE SCALE GENOMIC DNA]</scope>
    <source>
        <strain evidence="3 4">WCA-9-b2</strain>
    </source>
</reference>
<feature type="domain" description="Glycosyl transferase family 1" evidence="1">
    <location>
        <begin position="194"/>
        <end position="346"/>
    </location>
</feature>
<sequence>MKKVLMVATVASMIGSFNLDNLSILQKMGYEVHVACNFKDRTVWTDEKVKKLVKQLKDMGVKYHQIDFHRKPSHICSIVKAYRQLNLLVKKNKFHFIHCHTPVGGLVGRIVSHRNHVKVIYTAHGFHFFNGAPLRNWLLYYPVEKFLSRWTDILVTINSEDYMRAKAKFKARKTYHIHGVGIELEQFKTSDMNRETKRKELGLSVDNTMLFSIGELDKEKNHILVIQAMKELSKEGCKYYIAGKGKLLDELKQITESEKLTDSVIFLGYRQDITDLLKASDVFVFPSLFEGLSVALMEAVAAKLPIACSNVRGNTDTVVTPLSYFDKNSVGELVHVIRQIMNSDMNNMTEENYANLMKYQLANVRKEMLEIYKLAGCFI</sequence>
<evidence type="ECO:0000259" key="2">
    <source>
        <dbReference type="Pfam" id="PF13477"/>
    </source>
</evidence>
<proteinExistence type="predicted"/>
<dbReference type="InterPro" id="IPR028098">
    <property type="entry name" value="Glyco_trans_4-like_N"/>
</dbReference>
<gene>
    <name evidence="3" type="ORF">GN277_05090</name>
</gene>
<dbReference type="RefSeq" id="WP_159750115.1">
    <property type="nucleotide sequence ID" value="NZ_WUQX01000001.1"/>
</dbReference>
<organism evidence="3 4">
    <name type="scientific">Sporofaciens musculi</name>
    <dbReference type="NCBI Taxonomy" id="2681861"/>
    <lineage>
        <taxon>Bacteria</taxon>
        <taxon>Bacillati</taxon>
        <taxon>Bacillota</taxon>
        <taxon>Clostridia</taxon>
        <taxon>Lachnospirales</taxon>
        <taxon>Lachnospiraceae</taxon>
        <taxon>Sporofaciens</taxon>
    </lineage>
</organism>
<name>A0A7X3MEG5_9FIRM</name>
<keyword evidence="4" id="KW-1185">Reference proteome</keyword>
<protein>
    <submittedName>
        <fullName evidence="3">Glycosyltransferase</fullName>
    </submittedName>
</protein>
<dbReference type="PANTHER" id="PTHR12526">
    <property type="entry name" value="GLYCOSYLTRANSFERASE"/>
    <property type="match status" value="1"/>
</dbReference>
<dbReference type="PANTHER" id="PTHR12526:SF630">
    <property type="entry name" value="GLYCOSYLTRANSFERASE"/>
    <property type="match status" value="1"/>
</dbReference>
<evidence type="ECO:0000313" key="3">
    <source>
        <dbReference type="EMBL" id="MXP74777.1"/>
    </source>
</evidence>
<dbReference type="InterPro" id="IPR001296">
    <property type="entry name" value="Glyco_trans_1"/>
</dbReference>
<dbReference type="Pfam" id="PF13477">
    <property type="entry name" value="Glyco_trans_4_2"/>
    <property type="match status" value="1"/>
</dbReference>
<dbReference type="GO" id="GO:0016757">
    <property type="term" value="F:glycosyltransferase activity"/>
    <property type="evidence" value="ECO:0007669"/>
    <property type="project" value="InterPro"/>
</dbReference>
<dbReference type="Gene3D" id="3.40.50.2000">
    <property type="entry name" value="Glycogen Phosphorylase B"/>
    <property type="match status" value="2"/>
</dbReference>
<evidence type="ECO:0000313" key="4">
    <source>
        <dbReference type="Proteomes" id="UP000460412"/>
    </source>
</evidence>
<dbReference type="SUPFAM" id="SSF53756">
    <property type="entry name" value="UDP-Glycosyltransferase/glycogen phosphorylase"/>
    <property type="match status" value="1"/>
</dbReference>
<accession>A0A7X3MEG5</accession>
<dbReference type="Pfam" id="PF00534">
    <property type="entry name" value="Glycos_transf_1"/>
    <property type="match status" value="1"/>
</dbReference>
<dbReference type="AlphaFoldDB" id="A0A7X3MEG5"/>
<comment type="caution">
    <text evidence="3">The sequence shown here is derived from an EMBL/GenBank/DDBJ whole genome shotgun (WGS) entry which is preliminary data.</text>
</comment>